<proteinExistence type="predicted"/>
<dbReference type="RefSeq" id="WP_366181371.1">
    <property type="nucleotide sequence ID" value="NZ_CP159989.1"/>
</dbReference>
<gene>
    <name evidence="2" type="ORF">ABXS69_04615</name>
</gene>
<dbReference type="EMBL" id="CP159989">
    <property type="protein sequence ID" value="XCP83161.1"/>
    <property type="molecule type" value="Genomic_DNA"/>
</dbReference>
<evidence type="ECO:0000313" key="2">
    <source>
        <dbReference type="EMBL" id="XCP83161.1"/>
    </source>
</evidence>
<protein>
    <submittedName>
        <fullName evidence="2">Uncharacterized protein</fullName>
    </submittedName>
</protein>
<organism evidence="2">
    <name type="scientific">Actinomyces timonensis</name>
    <dbReference type="NCBI Taxonomy" id="1288391"/>
    <lineage>
        <taxon>Bacteria</taxon>
        <taxon>Bacillati</taxon>
        <taxon>Actinomycetota</taxon>
        <taxon>Actinomycetes</taxon>
        <taxon>Actinomycetales</taxon>
        <taxon>Actinomycetaceae</taxon>
        <taxon>Actinomyces</taxon>
    </lineage>
</organism>
<name>A0AAU8N3A9_9ACTO</name>
<sequence>MYDASPSGAVSILADEIPADLGAPQFMDRMITTILDAAPASSHQAVRERRQGRLPLGE</sequence>
<feature type="region of interest" description="Disordered" evidence="1">
    <location>
        <begin position="39"/>
        <end position="58"/>
    </location>
</feature>
<accession>A0AAU8N3A9</accession>
<reference evidence="2" key="1">
    <citation type="submission" date="2024-05" db="EMBL/GenBank/DDBJ databases">
        <title>Draft genome assemblies of 36 bacteria isolated from hibernating arctic ground squirrels.</title>
        <authorList>
            <person name="McKee H."/>
            <person name="Mullen L."/>
            <person name="Drown D.M."/>
            <person name="Duddleston K.N."/>
        </authorList>
    </citation>
    <scope>NUCLEOTIDE SEQUENCE</scope>
    <source>
        <strain evidence="2">AR004</strain>
    </source>
</reference>
<evidence type="ECO:0000256" key="1">
    <source>
        <dbReference type="SAM" id="MobiDB-lite"/>
    </source>
</evidence>
<dbReference type="AlphaFoldDB" id="A0AAU8N3A9"/>